<dbReference type="EMBL" id="BHVY01000004">
    <property type="protein sequence ID" value="GIJ86944.1"/>
    <property type="molecule type" value="Genomic_DNA"/>
</dbReference>
<proteinExistence type="predicted"/>
<evidence type="ECO:0000313" key="2">
    <source>
        <dbReference type="EMBL" id="GIJ86944.1"/>
    </source>
</evidence>
<sequence>MGFPAWPNRERHARFKLESFLPPDTRRSSLDAALFDEDWRLRDGWTCEYTDGGGAIFVFKNKGDIDGPGITDTQLKKYRHKQPLPAPRRSGGSLFG</sequence>
<gene>
    <name evidence="2" type="ORF">Asppvi_005843</name>
</gene>
<keyword evidence="3" id="KW-1185">Reference proteome</keyword>
<dbReference type="AlphaFoldDB" id="A0A9P3BBM1"/>
<dbReference type="Proteomes" id="UP001043456">
    <property type="component" value="Unassembled WGS sequence"/>
</dbReference>
<protein>
    <submittedName>
        <fullName evidence="2">Uncharacterized protein</fullName>
    </submittedName>
</protein>
<feature type="region of interest" description="Disordered" evidence="1">
    <location>
        <begin position="70"/>
        <end position="96"/>
    </location>
</feature>
<comment type="caution">
    <text evidence="2">The sequence shown here is derived from an EMBL/GenBank/DDBJ whole genome shotgun (WGS) entry which is preliminary data.</text>
</comment>
<dbReference type="RefSeq" id="XP_043157690.1">
    <property type="nucleotide sequence ID" value="XM_043301755.1"/>
</dbReference>
<evidence type="ECO:0000313" key="3">
    <source>
        <dbReference type="Proteomes" id="UP001043456"/>
    </source>
</evidence>
<accession>A0A9P3BBM1</accession>
<name>A0A9P3BBM1_9EURO</name>
<dbReference type="GeneID" id="67004454"/>
<evidence type="ECO:0000256" key="1">
    <source>
        <dbReference type="SAM" id="MobiDB-lite"/>
    </source>
</evidence>
<reference evidence="2 3" key="1">
    <citation type="submission" date="2018-10" db="EMBL/GenBank/DDBJ databases">
        <title>Pan-genome distribution and transcriptional activeness of fungal secondary metabolism genes in Aspergillus section Fumigati.</title>
        <authorList>
            <person name="Takahashi H."/>
            <person name="Umemura M."/>
            <person name="Ninomiya A."/>
            <person name="Kusuya Y."/>
            <person name="Urayama S."/>
            <person name="Shimizu M."/>
            <person name="Watanabe A."/>
            <person name="Kamei K."/>
            <person name="Yaguchi T."/>
            <person name="Hagiwara D."/>
        </authorList>
    </citation>
    <scope>NUCLEOTIDE SEQUENCE [LARGE SCALE GENOMIC DNA]</scope>
    <source>
        <strain evidence="2 3">IFM 55266</strain>
    </source>
</reference>
<organism evidence="2 3">
    <name type="scientific">Aspergillus pseudoviridinutans</name>
    <dbReference type="NCBI Taxonomy" id="1517512"/>
    <lineage>
        <taxon>Eukaryota</taxon>
        <taxon>Fungi</taxon>
        <taxon>Dikarya</taxon>
        <taxon>Ascomycota</taxon>
        <taxon>Pezizomycotina</taxon>
        <taxon>Eurotiomycetes</taxon>
        <taxon>Eurotiomycetidae</taxon>
        <taxon>Eurotiales</taxon>
        <taxon>Aspergillaceae</taxon>
        <taxon>Aspergillus</taxon>
        <taxon>Aspergillus subgen. Fumigati</taxon>
    </lineage>
</organism>